<feature type="signal peptide" evidence="1">
    <location>
        <begin position="1"/>
        <end position="22"/>
    </location>
</feature>
<evidence type="ECO:0000313" key="2">
    <source>
        <dbReference type="EMBL" id="SDT68787.1"/>
    </source>
</evidence>
<dbReference type="AlphaFoldDB" id="A0A1H2CEX8"/>
<evidence type="ECO:0000313" key="3">
    <source>
        <dbReference type="Proteomes" id="UP000198688"/>
    </source>
</evidence>
<dbReference type="STRING" id="113562.SAMN04489716_5675"/>
<organism evidence="2 3">
    <name type="scientific">Actinoplanes derwentensis</name>
    <dbReference type="NCBI Taxonomy" id="113562"/>
    <lineage>
        <taxon>Bacteria</taxon>
        <taxon>Bacillati</taxon>
        <taxon>Actinomycetota</taxon>
        <taxon>Actinomycetes</taxon>
        <taxon>Micromonosporales</taxon>
        <taxon>Micromonosporaceae</taxon>
        <taxon>Actinoplanes</taxon>
    </lineage>
</organism>
<name>A0A1H2CEX8_9ACTN</name>
<evidence type="ECO:0008006" key="4">
    <source>
        <dbReference type="Google" id="ProtNLM"/>
    </source>
</evidence>
<reference evidence="2 3" key="1">
    <citation type="submission" date="2016-10" db="EMBL/GenBank/DDBJ databases">
        <authorList>
            <person name="de Groot N.N."/>
        </authorList>
    </citation>
    <scope>NUCLEOTIDE SEQUENCE [LARGE SCALE GENOMIC DNA]</scope>
    <source>
        <strain evidence="2 3">DSM 43941</strain>
    </source>
</reference>
<dbReference type="EMBL" id="LT629758">
    <property type="protein sequence ID" value="SDT68787.1"/>
    <property type="molecule type" value="Genomic_DNA"/>
</dbReference>
<gene>
    <name evidence="2" type="ORF">SAMN04489716_5675</name>
</gene>
<sequence>MNVFTKRLASTGALLIAGSVLTACGVGEAVQGVAEEVSAVSRLTDAVPTTETPAFRYRIKGGVQPIAGVLDAPHQAMVSEIDEQIPDADFTFSMKLLVVGDQSWTKISFDGAPEGIGLPKVSKKWMKLDLSRFSAADAEGLTYNGETDPGYVGALLLAAADLTETGTGTFTGTTDLTRTTAAEIVEPEVLTALGEKAKTVPLKVTLDAEGRIATAVVEIPAAGKAKAGTYEVTYDQYGSAAAVRAPADGVKAPADVYEFLKS</sequence>
<dbReference type="PROSITE" id="PS51257">
    <property type="entry name" value="PROKAR_LIPOPROTEIN"/>
    <property type="match status" value="1"/>
</dbReference>
<dbReference type="Gene3D" id="2.50.20.20">
    <property type="match status" value="1"/>
</dbReference>
<keyword evidence="1" id="KW-0732">Signal</keyword>
<accession>A0A1H2CEX8</accession>
<dbReference type="OrthoDB" id="3389388at2"/>
<dbReference type="Proteomes" id="UP000198688">
    <property type="component" value="Chromosome I"/>
</dbReference>
<keyword evidence="3" id="KW-1185">Reference proteome</keyword>
<dbReference type="RefSeq" id="WP_092547632.1">
    <property type="nucleotide sequence ID" value="NZ_BOMJ01000028.1"/>
</dbReference>
<evidence type="ECO:0000256" key="1">
    <source>
        <dbReference type="SAM" id="SignalP"/>
    </source>
</evidence>
<feature type="chain" id="PRO_5039464267" description="Lipoprotein" evidence="1">
    <location>
        <begin position="23"/>
        <end position="262"/>
    </location>
</feature>
<protein>
    <recommendedName>
        <fullName evidence="4">Lipoprotein</fullName>
    </recommendedName>
</protein>
<proteinExistence type="predicted"/>